<organism evidence="2 3">
    <name type="scientific">Corchorus olitorius</name>
    <dbReference type="NCBI Taxonomy" id="93759"/>
    <lineage>
        <taxon>Eukaryota</taxon>
        <taxon>Viridiplantae</taxon>
        <taxon>Streptophyta</taxon>
        <taxon>Embryophyta</taxon>
        <taxon>Tracheophyta</taxon>
        <taxon>Spermatophyta</taxon>
        <taxon>Magnoliopsida</taxon>
        <taxon>eudicotyledons</taxon>
        <taxon>Gunneridae</taxon>
        <taxon>Pentapetalae</taxon>
        <taxon>rosids</taxon>
        <taxon>malvids</taxon>
        <taxon>Malvales</taxon>
        <taxon>Malvaceae</taxon>
        <taxon>Grewioideae</taxon>
        <taxon>Apeibeae</taxon>
        <taxon>Corchorus</taxon>
    </lineage>
</organism>
<evidence type="ECO:0000313" key="3">
    <source>
        <dbReference type="Proteomes" id="UP000187203"/>
    </source>
</evidence>
<sequence length="222" mass="23216">MGSKSPASSSFRRLRLDGSRYRREGKQPLQALSMVGGSETAAPPSRFKDHVDSLLLRSRQVARALEADERSCEILSGLHGVGEKGEPILVGVVESAENRGKGNAKVMVTANETEDSGEKEKRHDCIFCAGMPDLHGDKEAGKGEEVGDSPALLAAKVKKAVGDLFEVGPGPFIPGVETAEGAFKENIGLADGLGQLGCLGAAANGPTNEIKEEGVRANAHGD</sequence>
<feature type="region of interest" description="Disordered" evidence="1">
    <location>
        <begin position="1"/>
        <end position="46"/>
    </location>
</feature>
<evidence type="ECO:0000313" key="2">
    <source>
        <dbReference type="EMBL" id="OMO71468.1"/>
    </source>
</evidence>
<accession>A0A1R3HMD7</accession>
<name>A0A1R3HMD7_9ROSI</name>
<protein>
    <submittedName>
        <fullName evidence="2">Uncharacterized protein</fullName>
    </submittedName>
</protein>
<evidence type="ECO:0000256" key="1">
    <source>
        <dbReference type="SAM" id="MobiDB-lite"/>
    </source>
</evidence>
<keyword evidence="3" id="KW-1185">Reference proteome</keyword>
<feature type="compositionally biased region" description="Polar residues" evidence="1">
    <location>
        <begin position="1"/>
        <end position="11"/>
    </location>
</feature>
<reference evidence="3" key="1">
    <citation type="submission" date="2013-09" db="EMBL/GenBank/DDBJ databases">
        <title>Corchorus olitorius genome sequencing.</title>
        <authorList>
            <person name="Alam M."/>
            <person name="Haque M.S."/>
            <person name="Islam M.S."/>
            <person name="Emdad E.M."/>
            <person name="Islam M.M."/>
            <person name="Ahmed B."/>
            <person name="Halim A."/>
            <person name="Hossen Q.M.M."/>
            <person name="Hossain M.Z."/>
            <person name="Ahmed R."/>
            <person name="Khan M.M."/>
            <person name="Islam R."/>
            <person name="Rashid M.M."/>
            <person name="Khan S.A."/>
            <person name="Rahman M.S."/>
            <person name="Alam M."/>
            <person name="Yahiya A.S."/>
            <person name="Khan M.S."/>
            <person name="Azam M.S."/>
            <person name="Haque T."/>
            <person name="Lashkar M.Z.H."/>
            <person name="Akhand A.I."/>
            <person name="Morshed G."/>
            <person name="Roy S."/>
            <person name="Uddin K.S."/>
            <person name="Rabeya T."/>
            <person name="Hossain A.S."/>
            <person name="Chowdhury A."/>
            <person name="Snigdha A.R."/>
            <person name="Mortoza M.S."/>
            <person name="Matin S.A."/>
            <person name="Hoque S.M.E."/>
            <person name="Islam M.K."/>
            <person name="Roy D.K."/>
            <person name="Haider R."/>
            <person name="Moosa M.M."/>
            <person name="Elias S.M."/>
            <person name="Hasan A.M."/>
            <person name="Jahan S."/>
            <person name="Shafiuddin M."/>
            <person name="Mahmood N."/>
            <person name="Shommy N.S."/>
        </authorList>
    </citation>
    <scope>NUCLEOTIDE SEQUENCE [LARGE SCALE GENOMIC DNA]</scope>
    <source>
        <strain evidence="3">cv. O-4</strain>
    </source>
</reference>
<dbReference type="EMBL" id="AWUE01019793">
    <property type="protein sequence ID" value="OMO71468.1"/>
    <property type="molecule type" value="Genomic_DNA"/>
</dbReference>
<dbReference type="Proteomes" id="UP000187203">
    <property type="component" value="Unassembled WGS sequence"/>
</dbReference>
<feature type="compositionally biased region" description="Basic and acidic residues" evidence="1">
    <location>
        <begin position="14"/>
        <end position="26"/>
    </location>
</feature>
<gene>
    <name evidence="2" type="ORF">COLO4_28222</name>
</gene>
<dbReference type="AlphaFoldDB" id="A0A1R3HMD7"/>
<proteinExistence type="predicted"/>
<comment type="caution">
    <text evidence="2">The sequence shown here is derived from an EMBL/GenBank/DDBJ whole genome shotgun (WGS) entry which is preliminary data.</text>
</comment>